<comment type="caution">
    <text evidence="1">The sequence shown here is derived from an EMBL/GenBank/DDBJ whole genome shotgun (WGS) entry which is preliminary data.</text>
</comment>
<proteinExistence type="predicted"/>
<dbReference type="Proteomes" id="UP001163321">
    <property type="component" value="Chromosome 2"/>
</dbReference>
<gene>
    <name evidence="1" type="ORF">PsorP6_018254</name>
</gene>
<accession>A0ACC0WDV1</accession>
<keyword evidence="2" id="KW-1185">Reference proteome</keyword>
<reference evidence="1 2" key="1">
    <citation type="journal article" date="2022" name="bioRxiv">
        <title>The genome of the oomycete Peronosclerospora sorghi, a cosmopolitan pathogen of maize and sorghum, is inflated with dispersed pseudogenes.</title>
        <authorList>
            <person name="Fletcher K."/>
            <person name="Martin F."/>
            <person name="Isakeit T."/>
            <person name="Cavanaugh K."/>
            <person name="Magill C."/>
            <person name="Michelmore R."/>
        </authorList>
    </citation>
    <scope>NUCLEOTIDE SEQUENCE [LARGE SCALE GENOMIC DNA]</scope>
    <source>
        <strain evidence="1">P6</strain>
    </source>
</reference>
<sequence>MMLFVNINDSIVPWDDPENIPDWQMNQYLPGRLREGSETNVILTEMSSNENCYDGGTESDDEKPLGLFDDDDLDSLSLSTTN</sequence>
<dbReference type="EMBL" id="CM047581">
    <property type="protein sequence ID" value="KAI9916216.1"/>
    <property type="molecule type" value="Genomic_DNA"/>
</dbReference>
<protein>
    <submittedName>
        <fullName evidence="1">Uncharacterized protein</fullName>
    </submittedName>
</protein>
<organism evidence="1 2">
    <name type="scientific">Peronosclerospora sorghi</name>
    <dbReference type="NCBI Taxonomy" id="230839"/>
    <lineage>
        <taxon>Eukaryota</taxon>
        <taxon>Sar</taxon>
        <taxon>Stramenopiles</taxon>
        <taxon>Oomycota</taxon>
        <taxon>Peronosporomycetes</taxon>
        <taxon>Peronosporales</taxon>
        <taxon>Peronosporaceae</taxon>
        <taxon>Peronosclerospora</taxon>
    </lineage>
</organism>
<evidence type="ECO:0000313" key="1">
    <source>
        <dbReference type="EMBL" id="KAI9916216.1"/>
    </source>
</evidence>
<name>A0ACC0WDV1_9STRA</name>
<evidence type="ECO:0000313" key="2">
    <source>
        <dbReference type="Proteomes" id="UP001163321"/>
    </source>
</evidence>